<dbReference type="AlphaFoldDB" id="A0AAE1K9S8"/>
<accession>A0AAE1K9S8</accession>
<gene>
    <name evidence="1" type="ORF">Pcinc_025192</name>
</gene>
<reference evidence="1" key="1">
    <citation type="submission" date="2023-10" db="EMBL/GenBank/DDBJ databases">
        <title>Genome assemblies of two species of porcelain crab, Petrolisthes cinctipes and Petrolisthes manimaculis (Anomura: Porcellanidae).</title>
        <authorList>
            <person name="Angst P."/>
        </authorList>
    </citation>
    <scope>NUCLEOTIDE SEQUENCE</scope>
    <source>
        <strain evidence="1">PB745_01</strain>
        <tissue evidence="1">Gill</tissue>
    </source>
</reference>
<evidence type="ECO:0000313" key="2">
    <source>
        <dbReference type="Proteomes" id="UP001286313"/>
    </source>
</evidence>
<evidence type="ECO:0000313" key="1">
    <source>
        <dbReference type="EMBL" id="KAK3869496.1"/>
    </source>
</evidence>
<name>A0AAE1K9S8_PETCI</name>
<keyword evidence="2" id="KW-1185">Reference proteome</keyword>
<proteinExistence type="predicted"/>
<organism evidence="1 2">
    <name type="scientific">Petrolisthes cinctipes</name>
    <name type="common">Flat porcelain crab</name>
    <dbReference type="NCBI Taxonomy" id="88211"/>
    <lineage>
        <taxon>Eukaryota</taxon>
        <taxon>Metazoa</taxon>
        <taxon>Ecdysozoa</taxon>
        <taxon>Arthropoda</taxon>
        <taxon>Crustacea</taxon>
        <taxon>Multicrustacea</taxon>
        <taxon>Malacostraca</taxon>
        <taxon>Eumalacostraca</taxon>
        <taxon>Eucarida</taxon>
        <taxon>Decapoda</taxon>
        <taxon>Pleocyemata</taxon>
        <taxon>Anomura</taxon>
        <taxon>Galatheoidea</taxon>
        <taxon>Porcellanidae</taxon>
        <taxon>Petrolisthes</taxon>
    </lineage>
</organism>
<dbReference type="EMBL" id="JAWQEG010002826">
    <property type="protein sequence ID" value="KAK3869496.1"/>
    <property type="molecule type" value="Genomic_DNA"/>
</dbReference>
<sequence length="53" mass="6214">TRKLTIRERVGRMETSAFRDLRAQMLASRSTLVKAFQKRDKDLTGMDWNDALE</sequence>
<feature type="non-terminal residue" evidence="1">
    <location>
        <position position="1"/>
    </location>
</feature>
<dbReference type="Proteomes" id="UP001286313">
    <property type="component" value="Unassembled WGS sequence"/>
</dbReference>
<comment type="caution">
    <text evidence="1">The sequence shown here is derived from an EMBL/GenBank/DDBJ whole genome shotgun (WGS) entry which is preliminary data.</text>
</comment>
<protein>
    <submittedName>
        <fullName evidence="1">Uncharacterized protein</fullName>
    </submittedName>
</protein>